<accession>A6DLA7</accession>
<dbReference type="RefSeq" id="WP_007278667.1">
    <property type="nucleotide sequence ID" value="NZ_ABCK01000008.1"/>
</dbReference>
<reference evidence="2 3" key="1">
    <citation type="journal article" date="2010" name="J. Bacteriol.">
        <title>Genome sequence of Lentisphaera araneosa HTCC2155T, the type species of the order Lentisphaerales in the phylum Lentisphaerae.</title>
        <authorList>
            <person name="Thrash J.C."/>
            <person name="Cho J.C."/>
            <person name="Vergin K.L."/>
            <person name="Morris R.M."/>
            <person name="Giovannoni S.J."/>
        </authorList>
    </citation>
    <scope>NUCLEOTIDE SEQUENCE [LARGE SCALE GENOMIC DNA]</scope>
    <source>
        <strain evidence="2 3">HTCC2155</strain>
    </source>
</reference>
<sequence>MNKERIIELSNQMLNREITGEEKQELGKHLESSSQARQVYYELCETHALLKDYHQNFELPQNTDLPKSQSNKGAFRYLLWATSLAAISLFVFTLIQSQSQVPQIEAETLSQAPYRGTILAKLDRSIGSQFTYGNQNGQQPKVGEQVAQGLYTLEQGIIQLNYQNGAQAIIEAPAHFSLDSDLLITCSQGKISAFVPPEAKNFTIRTAVADVVDLGTEFSVWVVENEFVETHVYKGLIDVRLTATQEERSRELKAQEAVRIIFEKDERQVVQNISINDIDLKNDFFIRNLQEPDNDYSKYISQLGPVAYFPMEMSKDGSTLSDWSTYKNDASANRIAHKNNLLVRGKSGNALHLSGANHKGFLYVPDYPKSPLGEITVSAWVYAKSRPSWATIVKNWGMREWGQFHFGLNQTGFLDVEVMDKDGQKIHIKEKDKFPTGSWQHVAFVHTGSEVRLYRNGKLMASEQVNGLNTQGKLKSLGIGTKISDQDHGFDRKVPGHWDGSLDEIAIFNQILSEEEILKLYELGL</sequence>
<dbReference type="AlphaFoldDB" id="A6DLA7"/>
<dbReference type="Pfam" id="PF13385">
    <property type="entry name" value="Laminin_G_3"/>
    <property type="match status" value="1"/>
</dbReference>
<comment type="caution">
    <text evidence="2">The sequence shown here is derived from an EMBL/GenBank/DDBJ whole genome shotgun (WGS) entry which is preliminary data.</text>
</comment>
<dbReference type="GO" id="GO:0016989">
    <property type="term" value="F:sigma factor antagonist activity"/>
    <property type="evidence" value="ECO:0007669"/>
    <property type="project" value="TreeGrafter"/>
</dbReference>
<dbReference type="PANTHER" id="PTHR30273:SF2">
    <property type="entry name" value="PROTEIN FECR"/>
    <property type="match status" value="1"/>
</dbReference>
<evidence type="ECO:0000256" key="1">
    <source>
        <dbReference type="SAM" id="Phobius"/>
    </source>
</evidence>
<dbReference type="SUPFAM" id="SSF49899">
    <property type="entry name" value="Concanavalin A-like lectins/glucanases"/>
    <property type="match status" value="1"/>
</dbReference>
<dbReference type="Gene3D" id="2.60.120.1440">
    <property type="match status" value="1"/>
</dbReference>
<evidence type="ECO:0008006" key="4">
    <source>
        <dbReference type="Google" id="ProtNLM"/>
    </source>
</evidence>
<dbReference type="InterPro" id="IPR013320">
    <property type="entry name" value="ConA-like_dom_sf"/>
</dbReference>
<dbReference type="InterPro" id="IPR012373">
    <property type="entry name" value="Ferrdict_sens_TM"/>
</dbReference>
<dbReference type="PANTHER" id="PTHR30273">
    <property type="entry name" value="PERIPLASMIC SIGNAL SENSOR AND SIGMA FACTOR ACTIVATOR FECR-RELATED"/>
    <property type="match status" value="1"/>
</dbReference>
<keyword evidence="1" id="KW-0812">Transmembrane</keyword>
<organism evidence="2 3">
    <name type="scientific">Lentisphaera araneosa HTCC2155</name>
    <dbReference type="NCBI Taxonomy" id="313628"/>
    <lineage>
        <taxon>Bacteria</taxon>
        <taxon>Pseudomonadati</taxon>
        <taxon>Lentisphaerota</taxon>
        <taxon>Lentisphaeria</taxon>
        <taxon>Lentisphaerales</taxon>
        <taxon>Lentisphaeraceae</taxon>
        <taxon>Lentisphaera</taxon>
    </lineage>
</organism>
<gene>
    <name evidence="2" type="ORF">LNTAR_20923</name>
</gene>
<dbReference type="Gene3D" id="2.60.120.200">
    <property type="match status" value="1"/>
</dbReference>
<evidence type="ECO:0000313" key="2">
    <source>
        <dbReference type="EMBL" id="EDM27709.1"/>
    </source>
</evidence>
<proteinExistence type="predicted"/>
<evidence type="ECO:0000313" key="3">
    <source>
        <dbReference type="Proteomes" id="UP000004947"/>
    </source>
</evidence>
<dbReference type="EMBL" id="ABCK01000008">
    <property type="protein sequence ID" value="EDM27709.1"/>
    <property type="molecule type" value="Genomic_DNA"/>
</dbReference>
<dbReference type="eggNOG" id="COG3712">
    <property type="taxonomic scope" value="Bacteria"/>
</dbReference>
<protein>
    <recommendedName>
        <fullName evidence="4">LamG-like jellyroll fold domain-containing protein</fullName>
    </recommendedName>
</protein>
<dbReference type="Proteomes" id="UP000004947">
    <property type="component" value="Unassembled WGS sequence"/>
</dbReference>
<dbReference type="OrthoDB" id="258532at2"/>
<keyword evidence="1" id="KW-0472">Membrane</keyword>
<feature type="transmembrane region" description="Helical" evidence="1">
    <location>
        <begin position="77"/>
        <end position="95"/>
    </location>
</feature>
<keyword evidence="3" id="KW-1185">Reference proteome</keyword>
<name>A6DLA7_9BACT</name>
<dbReference type="STRING" id="313628.LNTAR_20923"/>
<keyword evidence="1" id="KW-1133">Transmembrane helix</keyword>